<sequence length="1241" mass="132063">MSFIYGQDEPDKPVSFISNIGYSQPRLSTVNGGPHQIKIENYSNVYQQNTKLSSEVACAHSNLQPQYSDFSKDADGHQPKQEPPLKFASELLAPSIPVSTQPSPLMQGYIPEINSCMPMLIPPTAANNKSDFLKADGVAPQKNEYCFADGSVSPGLPPSQPADPPFRKYQCLDTTVNLAQSGQPSTDANLAPPPPPPPQQQQQTPPAPPSQPRSAFVSPPRTSTVSEALFVQIIVSRCKRIAPLWFRGISSMRERNREENRRTSTNSGQTQNDWSIIGGKIREMNQIMETDTVVNLLKKLHKELPADSVLKFIKCWLGDPEALNDPDCCVLSRPDAKGRMRRIDGGKGSDKVWRLDTIVGMLYHGLPMSSTDTNIMVHTCSQELCVRPQHIRFRASSVALVIVLKALAQAGYSIIPPPPRSLRSGLPSQLHTQHTSAHAVVTDNQITSFMERLVSFRLHRHHYHYSVVLPVCCAQMHDCARVCFIIIIITTTNTSNNIISTSTTTNSTINSSSRACLPDSKPPFVAAYATFYGVEAVKMCQSGTFHEAVMAFSIPLHPHQTVPSECLPQPSSDESVDVFGPFTIEELQQYRSENLTPAGESVSRVPLNASDRDLADSLPLIRDILNRNELPKTSSTGVPPSHSAPPSTPAQPASEGGSQPARLLNGSGVVGMDLSDSGAIDIKPPFSANPGTSLPKLTPSASSRFQLTSSSAAAASSTGVTTTPTATKRRSLKRPAQSTSSASSSSNSNNNCAPPKSLQEPVTVTTTSGQTVPPVPPQPSTPSSTLPDANVFLSINTVKQLGDPQQLPTHFTAQPAAALLGCNHHAGMQPLYAPQPIGPPSVPPPPPPAPLSGKSTPRQPAKKRLEARTPTIEELGVPSAFKALHDTPFTPVLGRSGGSSTNSRDTSAPPSAAVSSTSTGGQGGMETSAAKPDDDEDEEMKTIFAGPVAARRHHSTVNQPPVSGLTYADYKSLHERLQQHAVNGVSLAGTESPNSLPFSLSPSGVSGFGNDATDDLRQMPSLLPAPGISPPPAPSLATHRLTPGGGRQSRPLGTAATPGPGLFDRDTPGSLRNLASRFRDSPIFPTNSEILEVLVSLAQEYGVQSNRAGSSCSRPQSQHYLRRSLFLGNDSPSPAGLPLNMLNTTTPITNSASDLMEQQQPQNQHSPPLTFAPSSAAATAAFDAQSLSPLPPPDFNQVAAVATSSGGVASRPSAAPSHALRRAFHSEWVGGSGDLCPKSIV</sequence>
<gene>
    <name evidence="3" type="ORF">EGR_03527</name>
</gene>
<reference evidence="3 4" key="1">
    <citation type="journal article" date="2013" name="Nat. Genet.">
        <title>The genome of the hydatid tapeworm Echinococcus granulosus.</title>
        <authorList>
            <person name="Zheng H."/>
            <person name="Zhang W."/>
            <person name="Zhang L."/>
            <person name="Zhang Z."/>
            <person name="Li J."/>
            <person name="Lu G."/>
            <person name="Zhu Y."/>
            <person name="Wang Y."/>
            <person name="Huang Y."/>
            <person name="Liu J."/>
            <person name="Kang H."/>
            <person name="Chen J."/>
            <person name="Wang L."/>
            <person name="Chen A."/>
            <person name="Yu S."/>
            <person name="Gao Z."/>
            <person name="Jin L."/>
            <person name="Gu W."/>
            <person name="Wang Z."/>
            <person name="Zhao L."/>
            <person name="Shi B."/>
            <person name="Wen H."/>
            <person name="Lin R."/>
            <person name="Jones M.K."/>
            <person name="Brejova B."/>
            <person name="Vinar T."/>
            <person name="Zhao G."/>
            <person name="McManus D.P."/>
            <person name="Chen Z."/>
            <person name="Zhou Y."/>
            <person name="Wang S."/>
        </authorList>
    </citation>
    <scope>NUCLEOTIDE SEQUENCE [LARGE SCALE GENOMIC DNA]</scope>
</reference>
<dbReference type="PROSITE" id="PS51080">
    <property type="entry name" value="CTF_NFI_2"/>
    <property type="match status" value="1"/>
</dbReference>
<feature type="compositionally biased region" description="Low complexity" evidence="1">
    <location>
        <begin position="906"/>
        <end position="919"/>
    </location>
</feature>
<dbReference type="Proteomes" id="UP000019149">
    <property type="component" value="Unassembled WGS sequence"/>
</dbReference>
<feature type="region of interest" description="Disordered" evidence="1">
    <location>
        <begin position="179"/>
        <end position="220"/>
    </location>
</feature>
<feature type="region of interest" description="Disordered" evidence="1">
    <location>
        <begin position="831"/>
        <end position="871"/>
    </location>
</feature>
<feature type="domain" description="CTF/NF-I" evidence="2">
    <location>
        <begin position="216"/>
        <end position="417"/>
    </location>
</feature>
<dbReference type="PANTHER" id="PTHR11492">
    <property type="entry name" value="NUCLEAR FACTOR I"/>
    <property type="match status" value="1"/>
</dbReference>
<dbReference type="RefSeq" id="XP_024352909.1">
    <property type="nucleotide sequence ID" value="XM_024492776.1"/>
</dbReference>
<feature type="region of interest" description="Disordered" evidence="1">
    <location>
        <begin position="886"/>
        <end position="938"/>
    </location>
</feature>
<keyword evidence="4" id="KW-1185">Reference proteome</keyword>
<dbReference type="GO" id="GO:0005634">
    <property type="term" value="C:nucleus"/>
    <property type="evidence" value="ECO:0007669"/>
    <property type="project" value="InterPro"/>
</dbReference>
<feature type="compositionally biased region" description="Low complexity" evidence="1">
    <location>
        <begin position="738"/>
        <end position="751"/>
    </location>
</feature>
<feature type="compositionally biased region" description="Polar residues" evidence="1">
    <location>
        <begin position="179"/>
        <end position="188"/>
    </location>
</feature>
<dbReference type="KEGG" id="egl:EGR_03527"/>
<dbReference type="GO" id="GO:0000978">
    <property type="term" value="F:RNA polymerase II cis-regulatory region sequence-specific DNA binding"/>
    <property type="evidence" value="ECO:0007669"/>
    <property type="project" value="TreeGrafter"/>
</dbReference>
<dbReference type="InterPro" id="IPR020604">
    <property type="entry name" value="CTF/NFI_DNA-bd-dom"/>
</dbReference>
<dbReference type="OMA" id="NNCAPPK"/>
<dbReference type="GeneID" id="36339242"/>
<dbReference type="CTD" id="36339242"/>
<dbReference type="EMBL" id="APAU02000018">
    <property type="protein sequence ID" value="EUB61713.1"/>
    <property type="molecule type" value="Genomic_DNA"/>
</dbReference>
<feature type="compositionally biased region" description="Pro residues" evidence="1">
    <location>
        <begin position="836"/>
        <end position="850"/>
    </location>
</feature>
<dbReference type="GO" id="GO:0000981">
    <property type="term" value="F:DNA-binding transcription factor activity, RNA polymerase II-specific"/>
    <property type="evidence" value="ECO:0007669"/>
    <property type="project" value="TreeGrafter"/>
</dbReference>
<dbReference type="STRING" id="6210.W6UKV5"/>
<feature type="region of interest" description="Disordered" evidence="1">
    <location>
        <begin position="1019"/>
        <end position="1068"/>
    </location>
</feature>
<protein>
    <submittedName>
        <fullName evidence="3">Nuclear factor 1 B-type</fullName>
    </submittedName>
</protein>
<feature type="region of interest" description="Disordered" evidence="1">
    <location>
        <begin position="628"/>
        <end position="788"/>
    </location>
</feature>
<dbReference type="OrthoDB" id="6271194at2759"/>
<comment type="caution">
    <text evidence="3">The sequence shown here is derived from an EMBL/GenBank/DDBJ whole genome shotgun (WGS) entry which is preliminary data.</text>
</comment>
<evidence type="ECO:0000313" key="3">
    <source>
        <dbReference type="EMBL" id="EUB61713.1"/>
    </source>
</evidence>
<feature type="compositionally biased region" description="Low complexity" evidence="1">
    <location>
        <begin position="761"/>
        <end position="772"/>
    </location>
</feature>
<evidence type="ECO:0000256" key="1">
    <source>
        <dbReference type="SAM" id="MobiDB-lite"/>
    </source>
</evidence>
<dbReference type="InterPro" id="IPR000647">
    <property type="entry name" value="CTF/NFI"/>
</dbReference>
<accession>W6UKV5</accession>
<proteinExistence type="predicted"/>
<feature type="compositionally biased region" description="Low complexity" evidence="1">
    <location>
        <begin position="708"/>
        <end position="726"/>
    </location>
</feature>
<evidence type="ECO:0000259" key="2">
    <source>
        <dbReference type="PROSITE" id="PS51080"/>
    </source>
</evidence>
<name>W6UKV5_ECHGR</name>
<feature type="compositionally biased region" description="Pro residues" evidence="1">
    <location>
        <begin position="191"/>
        <end position="211"/>
    </location>
</feature>
<dbReference type="AlphaFoldDB" id="W6UKV5"/>
<organism evidence="3 4">
    <name type="scientific">Echinococcus granulosus</name>
    <name type="common">Hydatid tapeworm</name>
    <dbReference type="NCBI Taxonomy" id="6210"/>
    <lineage>
        <taxon>Eukaryota</taxon>
        <taxon>Metazoa</taxon>
        <taxon>Spiralia</taxon>
        <taxon>Lophotrochozoa</taxon>
        <taxon>Platyhelminthes</taxon>
        <taxon>Cestoda</taxon>
        <taxon>Eucestoda</taxon>
        <taxon>Cyclophyllidea</taxon>
        <taxon>Taeniidae</taxon>
        <taxon>Echinococcus</taxon>
        <taxon>Echinococcus granulosus group</taxon>
    </lineage>
</organism>
<dbReference type="PANTHER" id="PTHR11492:SF8">
    <property type="entry name" value="NUCLEAR FACTOR I, ISOFORM B"/>
    <property type="match status" value="1"/>
</dbReference>
<evidence type="ECO:0000313" key="4">
    <source>
        <dbReference type="Proteomes" id="UP000019149"/>
    </source>
</evidence>